<reference evidence="19" key="1">
    <citation type="submission" date="2016-09" db="EMBL/GenBank/DDBJ databases">
        <authorList>
            <person name="Gulvik C.A."/>
        </authorList>
    </citation>
    <scope>NUCLEOTIDE SEQUENCE [LARGE SCALE GENOMIC DNA]</scope>
    <source>
        <strain evidence="19">LMG 8895</strain>
    </source>
</reference>
<evidence type="ECO:0000256" key="15">
    <source>
        <dbReference type="SAM" id="Phobius"/>
    </source>
</evidence>
<dbReference type="SUPFAM" id="SSF53955">
    <property type="entry name" value="Lysozyme-like"/>
    <property type="match status" value="1"/>
</dbReference>
<dbReference type="OrthoDB" id="9766909at2"/>
<organism evidence="18 19">
    <name type="scientific">Enterococcus termitis</name>
    <dbReference type="NCBI Taxonomy" id="332950"/>
    <lineage>
        <taxon>Bacteria</taxon>
        <taxon>Bacillati</taxon>
        <taxon>Bacillota</taxon>
        <taxon>Bacilli</taxon>
        <taxon>Lactobacillales</taxon>
        <taxon>Enterococcaceae</taxon>
        <taxon>Enterococcus</taxon>
    </lineage>
</organism>
<keyword evidence="15" id="KW-1133">Transmembrane helix</keyword>
<evidence type="ECO:0000256" key="1">
    <source>
        <dbReference type="ARBA" id="ARBA00007090"/>
    </source>
</evidence>
<evidence type="ECO:0000256" key="14">
    <source>
        <dbReference type="SAM" id="MobiDB-lite"/>
    </source>
</evidence>
<dbReference type="InterPro" id="IPR001460">
    <property type="entry name" value="PCN-bd_Tpept"/>
</dbReference>
<keyword evidence="6" id="KW-0808">Transferase</keyword>
<feature type="compositionally biased region" description="Low complexity" evidence="14">
    <location>
        <begin position="700"/>
        <end position="720"/>
    </location>
</feature>
<keyword evidence="11" id="KW-0961">Cell wall biogenesis/degradation</keyword>
<dbReference type="RefSeq" id="WP_069662864.1">
    <property type="nucleotide sequence ID" value="NZ_JBHUJJ010000001.1"/>
</dbReference>
<keyword evidence="7" id="KW-0378">Hydrolase</keyword>
<keyword evidence="15" id="KW-0472">Membrane</keyword>
<keyword evidence="10" id="KW-0511">Multifunctional enzyme</keyword>
<comment type="caution">
    <text evidence="18">The sequence shown here is derived from an EMBL/GenBank/DDBJ whole genome shotgun (WGS) entry which is preliminary data.</text>
</comment>
<evidence type="ECO:0000256" key="8">
    <source>
        <dbReference type="ARBA" id="ARBA00022960"/>
    </source>
</evidence>
<feature type="domain" description="Penicillin-binding protein transpeptidase" evidence="16">
    <location>
        <begin position="361"/>
        <end position="622"/>
    </location>
</feature>
<dbReference type="Pfam" id="PF00905">
    <property type="entry name" value="Transpeptidase"/>
    <property type="match status" value="1"/>
</dbReference>
<dbReference type="GO" id="GO:0008658">
    <property type="term" value="F:penicillin binding"/>
    <property type="evidence" value="ECO:0007669"/>
    <property type="project" value="InterPro"/>
</dbReference>
<dbReference type="FunFam" id="1.10.3810.10:FF:000001">
    <property type="entry name" value="Penicillin-binding protein 1A"/>
    <property type="match status" value="1"/>
</dbReference>
<protein>
    <submittedName>
        <fullName evidence="18">Penicillin-binding protein</fullName>
    </submittedName>
</protein>
<evidence type="ECO:0000313" key="18">
    <source>
        <dbReference type="EMBL" id="OEG17851.1"/>
    </source>
</evidence>
<feature type="region of interest" description="Disordered" evidence="14">
    <location>
        <begin position="689"/>
        <end position="779"/>
    </location>
</feature>
<dbReference type="Gene3D" id="1.10.3810.10">
    <property type="entry name" value="Biosynthetic peptidoglycan transglycosylase-like"/>
    <property type="match status" value="1"/>
</dbReference>
<keyword evidence="8" id="KW-0133">Cell shape</keyword>
<dbReference type="PANTHER" id="PTHR32282:SF29">
    <property type="entry name" value="PENICILLIN-BINDING PROTEIN 1A"/>
    <property type="match status" value="1"/>
</dbReference>
<evidence type="ECO:0000256" key="11">
    <source>
        <dbReference type="ARBA" id="ARBA00023316"/>
    </source>
</evidence>
<comment type="similarity">
    <text evidence="2">In the N-terminal section; belongs to the glycosyltransferase 51 family.</text>
</comment>
<dbReference type="GO" id="GO:0030288">
    <property type="term" value="C:outer membrane-bounded periplasmic space"/>
    <property type="evidence" value="ECO:0007669"/>
    <property type="project" value="TreeGrafter"/>
</dbReference>
<feature type="compositionally biased region" description="Polar residues" evidence="14">
    <location>
        <begin position="18"/>
        <end position="28"/>
    </location>
</feature>
<evidence type="ECO:0000313" key="19">
    <source>
        <dbReference type="Proteomes" id="UP000095094"/>
    </source>
</evidence>
<dbReference type="GO" id="GO:0071555">
    <property type="term" value="P:cell wall organization"/>
    <property type="evidence" value="ECO:0007669"/>
    <property type="project" value="UniProtKB-KW"/>
</dbReference>
<dbReference type="InterPro" id="IPR012338">
    <property type="entry name" value="Beta-lactam/transpept-like"/>
</dbReference>
<gene>
    <name evidence="18" type="ORF">BCR25_17630</name>
</gene>
<dbReference type="GO" id="GO:0008955">
    <property type="term" value="F:peptidoglycan glycosyltransferase activity"/>
    <property type="evidence" value="ECO:0007669"/>
    <property type="project" value="UniProtKB-EC"/>
</dbReference>
<feature type="region of interest" description="Disordered" evidence="14">
    <location>
        <begin position="1"/>
        <end position="34"/>
    </location>
</feature>
<dbReference type="InterPro" id="IPR036950">
    <property type="entry name" value="PBP_transglycosylase"/>
</dbReference>
<feature type="compositionally biased region" description="Low complexity" evidence="14">
    <location>
        <begin position="757"/>
        <end position="769"/>
    </location>
</feature>
<evidence type="ECO:0000256" key="3">
    <source>
        <dbReference type="ARBA" id="ARBA00022645"/>
    </source>
</evidence>
<dbReference type="EMBL" id="MIJY01000009">
    <property type="protein sequence ID" value="OEG17851.1"/>
    <property type="molecule type" value="Genomic_DNA"/>
</dbReference>
<dbReference type="GO" id="GO:0009252">
    <property type="term" value="P:peptidoglycan biosynthetic process"/>
    <property type="evidence" value="ECO:0007669"/>
    <property type="project" value="UniProtKB-KW"/>
</dbReference>
<name>A0A1E5GYP2_9ENTE</name>
<dbReference type="GO" id="GO:0009002">
    <property type="term" value="F:serine-type D-Ala-D-Ala carboxypeptidase activity"/>
    <property type="evidence" value="ECO:0007669"/>
    <property type="project" value="UniProtKB-EC"/>
</dbReference>
<dbReference type="AlphaFoldDB" id="A0A1E5GYP2"/>
<evidence type="ECO:0000256" key="4">
    <source>
        <dbReference type="ARBA" id="ARBA00022670"/>
    </source>
</evidence>
<keyword evidence="3" id="KW-0121">Carboxypeptidase</keyword>
<comment type="catalytic activity">
    <reaction evidence="12">
        <text>Preferential cleavage: (Ac)2-L-Lys-D-Ala-|-D-Ala. Also transpeptidation of peptidyl-alanyl moieties that are N-acyl substituents of D-alanine.</text>
        <dbReference type="EC" id="3.4.16.4"/>
    </reaction>
</comment>
<evidence type="ECO:0000256" key="9">
    <source>
        <dbReference type="ARBA" id="ARBA00022984"/>
    </source>
</evidence>
<keyword evidence="5" id="KW-0328">Glycosyltransferase</keyword>
<dbReference type="GO" id="GO:0008360">
    <property type="term" value="P:regulation of cell shape"/>
    <property type="evidence" value="ECO:0007669"/>
    <property type="project" value="UniProtKB-KW"/>
</dbReference>
<dbReference type="Pfam" id="PF00912">
    <property type="entry name" value="Transgly"/>
    <property type="match status" value="1"/>
</dbReference>
<evidence type="ECO:0000256" key="13">
    <source>
        <dbReference type="ARBA" id="ARBA00049902"/>
    </source>
</evidence>
<evidence type="ECO:0000256" key="2">
    <source>
        <dbReference type="ARBA" id="ARBA00007739"/>
    </source>
</evidence>
<evidence type="ECO:0000256" key="10">
    <source>
        <dbReference type="ARBA" id="ARBA00023268"/>
    </source>
</evidence>
<sequence length="779" mass="85659">MTTDEIGSRAARHGHPPASSSTLNTQPPTGGKKPKKKRILLKIFLGLVLLGIIGLLAGLGLFWSYAKDAPKLDDEKLSATVSSKLYDINNEVFEELGAEKREMIKPTDVPQTLKDAVVSVEDKRFYKHSGVDPIRILGSAFSNFKTGGLQGGSTLTQQLIKLSYFSTSEKDQNLKRKAQEAWLAVKLEKEKSKEEILTYYINKVYMANGLYGMETAAQTYYGKPLAELSLPQTALLAGMPQAPNDYDPYVKPDIAKERRDVVLYTMKENDKITQQQYDEAKATPIDDGLQPLKQSNENRKIVDNYIREVIDEVEGMGKNIYTDGLDIYTNLDMNAQKRLYDIVNSDEYVEYPDADFQVASTVIDVKTGQVKAQIGGRNIPDDVQLGTNLAIETDRDVGSTMKPIADYGPAIENLNYSTGRIMMDRPTTYEGTNIPVTNADMQYYGALTMRKAIMYSRNTTAIQTFDAVGSDKSAEFLKNLGIEFKEIVAANAISSNTSELGGNKYGVSSLKLAAAYATFANMGVYNKPYYVNKVVYQDGSEEVTQTESHRAMKDSTAYMMTDMLKDVINGGTAFNASVPGLIQAGKTGTANYTDDDLVKIGASEASSIAPDSTFVGYTPHYAVSVWTGYKNRLTPIPFEYWGTASSVYREMMTYLSEGVDNEDWVMPDSVLRSGSELYVKGAYEEQLLPSNTGYTSSTWETPVSSEPTENTSTSTSEVPPSDAPEPTREPVPDPEPEPEPEPTPPDNEKPTDSSDRPTTNTSTPQNPNNAARAGRSPSG</sequence>
<comment type="similarity">
    <text evidence="1">In the C-terminal section; belongs to the transpeptidase family.</text>
</comment>
<keyword evidence="15" id="KW-0812">Transmembrane</keyword>
<keyword evidence="9" id="KW-0573">Peptidoglycan synthesis</keyword>
<keyword evidence="19" id="KW-1185">Reference proteome</keyword>
<dbReference type="InterPro" id="IPR001264">
    <property type="entry name" value="Glyco_trans_51"/>
</dbReference>
<evidence type="ECO:0000259" key="17">
    <source>
        <dbReference type="Pfam" id="PF00912"/>
    </source>
</evidence>
<dbReference type="PANTHER" id="PTHR32282">
    <property type="entry name" value="BINDING PROTEIN TRANSPEPTIDASE, PUTATIVE-RELATED"/>
    <property type="match status" value="1"/>
</dbReference>
<feature type="domain" description="Glycosyl transferase family 51" evidence="17">
    <location>
        <begin position="90"/>
        <end position="267"/>
    </location>
</feature>
<dbReference type="Proteomes" id="UP000095094">
    <property type="component" value="Unassembled WGS sequence"/>
</dbReference>
<evidence type="ECO:0000256" key="7">
    <source>
        <dbReference type="ARBA" id="ARBA00022801"/>
    </source>
</evidence>
<feature type="compositionally biased region" description="Basic and acidic residues" evidence="14">
    <location>
        <begin position="746"/>
        <end position="755"/>
    </location>
</feature>
<evidence type="ECO:0000259" key="16">
    <source>
        <dbReference type="Pfam" id="PF00905"/>
    </source>
</evidence>
<evidence type="ECO:0000256" key="5">
    <source>
        <dbReference type="ARBA" id="ARBA00022676"/>
    </source>
</evidence>
<dbReference type="InterPro" id="IPR023346">
    <property type="entry name" value="Lysozyme-like_dom_sf"/>
</dbReference>
<accession>A0A1E5GYP2</accession>
<dbReference type="InterPro" id="IPR050396">
    <property type="entry name" value="Glycosyltr_51/Transpeptidase"/>
</dbReference>
<proteinExistence type="inferred from homology"/>
<dbReference type="GO" id="GO:0006508">
    <property type="term" value="P:proteolysis"/>
    <property type="evidence" value="ECO:0007669"/>
    <property type="project" value="UniProtKB-KW"/>
</dbReference>
<keyword evidence="4" id="KW-0645">Protease</keyword>
<dbReference type="SUPFAM" id="SSF56601">
    <property type="entry name" value="beta-lactamase/transpeptidase-like"/>
    <property type="match status" value="1"/>
</dbReference>
<dbReference type="Gene3D" id="3.40.710.10">
    <property type="entry name" value="DD-peptidase/beta-lactamase superfamily"/>
    <property type="match status" value="1"/>
</dbReference>
<evidence type="ECO:0000256" key="12">
    <source>
        <dbReference type="ARBA" id="ARBA00034000"/>
    </source>
</evidence>
<evidence type="ECO:0000256" key="6">
    <source>
        <dbReference type="ARBA" id="ARBA00022679"/>
    </source>
</evidence>
<feature type="transmembrane region" description="Helical" evidence="15">
    <location>
        <begin position="39"/>
        <end position="63"/>
    </location>
</feature>
<dbReference type="NCBIfam" id="TIGR02074">
    <property type="entry name" value="PBP_1a_fam"/>
    <property type="match status" value="1"/>
</dbReference>
<comment type="catalytic activity">
    <reaction evidence="13">
        <text>[GlcNAc-(1-&gt;4)-Mur2Ac(oyl-L-Ala-gamma-D-Glu-L-Lys-D-Ala-D-Ala)](n)-di-trans,octa-cis-undecaprenyl diphosphate + beta-D-GlcNAc-(1-&gt;4)-Mur2Ac(oyl-L-Ala-gamma-D-Glu-L-Lys-D-Ala-D-Ala)-di-trans,octa-cis-undecaprenyl diphosphate = [GlcNAc-(1-&gt;4)-Mur2Ac(oyl-L-Ala-gamma-D-Glu-L-Lys-D-Ala-D-Ala)](n+1)-di-trans,octa-cis-undecaprenyl diphosphate + di-trans,octa-cis-undecaprenyl diphosphate + H(+)</text>
        <dbReference type="Rhea" id="RHEA:23708"/>
        <dbReference type="Rhea" id="RHEA-COMP:9602"/>
        <dbReference type="Rhea" id="RHEA-COMP:9603"/>
        <dbReference type="ChEBI" id="CHEBI:15378"/>
        <dbReference type="ChEBI" id="CHEBI:58405"/>
        <dbReference type="ChEBI" id="CHEBI:60033"/>
        <dbReference type="ChEBI" id="CHEBI:78435"/>
        <dbReference type="EC" id="2.4.99.28"/>
    </reaction>
</comment>
<feature type="compositionally biased region" description="Polar residues" evidence="14">
    <location>
        <begin position="689"/>
        <end position="699"/>
    </location>
</feature>